<gene>
    <name evidence="2" type="ORF">OLW01_04950</name>
</gene>
<name>A0ABY7ANN0_9ALTE</name>
<feature type="transmembrane region" description="Helical" evidence="1">
    <location>
        <begin position="45"/>
        <end position="63"/>
    </location>
</feature>
<dbReference type="Proteomes" id="UP001163726">
    <property type="component" value="Chromosome"/>
</dbReference>
<proteinExistence type="predicted"/>
<accession>A0ABY7ANN0</accession>
<evidence type="ECO:0000313" key="3">
    <source>
        <dbReference type="Proteomes" id="UP001163726"/>
    </source>
</evidence>
<dbReference type="EMBL" id="CP109965">
    <property type="protein sequence ID" value="WAJ71158.1"/>
    <property type="molecule type" value="Genomic_DNA"/>
</dbReference>
<evidence type="ECO:0000313" key="2">
    <source>
        <dbReference type="EMBL" id="WAJ71158.1"/>
    </source>
</evidence>
<feature type="transmembrane region" description="Helical" evidence="1">
    <location>
        <begin position="21"/>
        <end position="39"/>
    </location>
</feature>
<dbReference type="InterPro" id="IPR021367">
    <property type="entry name" value="DUF2982"/>
</dbReference>
<evidence type="ECO:0000256" key="1">
    <source>
        <dbReference type="SAM" id="Phobius"/>
    </source>
</evidence>
<sequence>MSSNIETQYIRSITKHKGYSLGVFSGLAFVGFAILYSVFSEDAQLPLIFLMTACIVGLVIAICKIQEPDYSFMLNNQGLLYHHKRGFLLIEWDNIQGFGIPTIHKGLDLQELSFVGVKLKQPESILPAISLRLISHLLIEQRATFHQYVRQNEINLSQSASELSLNTEPFKAKSGYIYKGLRGMFAHRMQYFRRYSGYDILIPATAFDRPVEEFIGLLRKHHTANLQAQTQAENSQ</sequence>
<keyword evidence="1" id="KW-0472">Membrane</keyword>
<keyword evidence="1" id="KW-0812">Transmembrane</keyword>
<keyword evidence="1" id="KW-1133">Transmembrane helix</keyword>
<dbReference type="Pfam" id="PF11201">
    <property type="entry name" value="DUF2982"/>
    <property type="match status" value="1"/>
</dbReference>
<reference evidence="2" key="1">
    <citation type="submission" date="2022-10" db="EMBL/GenBank/DDBJ databases">
        <title>Catenovulum adriacola sp. nov. isolated in the Harbour of Susak.</title>
        <authorList>
            <person name="Schoch T."/>
            <person name="Reich S.J."/>
            <person name="Stoeferle S."/>
            <person name="Flaiz M."/>
            <person name="Kazda M."/>
            <person name="Riedel C.U."/>
            <person name="Duerre P."/>
        </authorList>
    </citation>
    <scope>NUCLEOTIDE SEQUENCE</scope>
    <source>
        <strain evidence="2">TS8</strain>
    </source>
</reference>
<dbReference type="RefSeq" id="WP_268075622.1">
    <property type="nucleotide sequence ID" value="NZ_CP109965.1"/>
</dbReference>
<keyword evidence="3" id="KW-1185">Reference proteome</keyword>
<organism evidence="2 3">
    <name type="scientific">Catenovulum adriaticum</name>
    <dbReference type="NCBI Taxonomy" id="2984846"/>
    <lineage>
        <taxon>Bacteria</taxon>
        <taxon>Pseudomonadati</taxon>
        <taxon>Pseudomonadota</taxon>
        <taxon>Gammaproteobacteria</taxon>
        <taxon>Alteromonadales</taxon>
        <taxon>Alteromonadaceae</taxon>
        <taxon>Catenovulum</taxon>
    </lineage>
</organism>
<protein>
    <submittedName>
        <fullName evidence="2">DUF2982 domain-containing protein</fullName>
    </submittedName>
</protein>